<proteinExistence type="inferred from homology"/>
<dbReference type="AlphaFoldDB" id="A0A9P6IJV6"/>
<evidence type="ECO:0000256" key="4">
    <source>
        <dbReference type="ARBA" id="ARBA00029454"/>
    </source>
</evidence>
<evidence type="ECO:0000256" key="1">
    <source>
        <dbReference type="ARBA" id="ARBA00022450"/>
    </source>
</evidence>
<dbReference type="OrthoDB" id="329835at2759"/>
<dbReference type="GO" id="GO:0016874">
    <property type="term" value="F:ligase activity"/>
    <property type="evidence" value="ECO:0007669"/>
    <property type="project" value="UniProtKB-KW"/>
</dbReference>
<evidence type="ECO:0000313" key="7">
    <source>
        <dbReference type="Proteomes" id="UP000749646"/>
    </source>
</evidence>
<dbReference type="FunFam" id="3.40.50.12780:FF:000012">
    <property type="entry name" value="Non-ribosomal peptide synthetase"/>
    <property type="match status" value="1"/>
</dbReference>
<gene>
    <name evidence="6" type="ORF">BGZ65_008609</name>
</gene>
<dbReference type="GO" id="GO:0005737">
    <property type="term" value="C:cytoplasm"/>
    <property type="evidence" value="ECO:0007669"/>
    <property type="project" value="TreeGrafter"/>
</dbReference>
<dbReference type="FunFam" id="3.30.300.30:FF:000010">
    <property type="entry name" value="Enterobactin synthetase component F"/>
    <property type="match status" value="1"/>
</dbReference>
<evidence type="ECO:0000259" key="5">
    <source>
        <dbReference type="PROSITE" id="PS50075"/>
    </source>
</evidence>
<dbReference type="Pfam" id="PF00550">
    <property type="entry name" value="PP-binding"/>
    <property type="match status" value="1"/>
</dbReference>
<dbReference type="InterPro" id="IPR036736">
    <property type="entry name" value="ACP-like_sf"/>
</dbReference>
<keyword evidence="3" id="KW-0436">Ligase</keyword>
<dbReference type="Gene3D" id="2.30.38.10">
    <property type="entry name" value="Luciferase, Domain 3"/>
    <property type="match status" value="1"/>
</dbReference>
<dbReference type="PANTHER" id="PTHR45527">
    <property type="entry name" value="NONRIBOSOMAL PEPTIDE SYNTHETASE"/>
    <property type="match status" value="1"/>
</dbReference>
<dbReference type="EMBL" id="JAAAHW010010648">
    <property type="protein sequence ID" value="KAF9923920.1"/>
    <property type="molecule type" value="Genomic_DNA"/>
</dbReference>
<dbReference type="InterPro" id="IPR045851">
    <property type="entry name" value="AMP-bd_C_sf"/>
</dbReference>
<dbReference type="Gene3D" id="1.10.1200.10">
    <property type="entry name" value="ACP-like"/>
    <property type="match status" value="1"/>
</dbReference>
<dbReference type="SUPFAM" id="SSF47336">
    <property type="entry name" value="ACP-like"/>
    <property type="match status" value="1"/>
</dbReference>
<comment type="caution">
    <text evidence="6">The sequence shown here is derived from an EMBL/GenBank/DDBJ whole genome shotgun (WGS) entry which is preliminary data.</text>
</comment>
<dbReference type="GO" id="GO:0043041">
    <property type="term" value="P:amino acid activation for nonribosomal peptide biosynthetic process"/>
    <property type="evidence" value="ECO:0007669"/>
    <property type="project" value="TreeGrafter"/>
</dbReference>
<keyword evidence="7" id="KW-1185">Reference proteome</keyword>
<dbReference type="Proteomes" id="UP000749646">
    <property type="component" value="Unassembled WGS sequence"/>
</dbReference>
<accession>A0A9P6IJV6</accession>
<dbReference type="PROSITE" id="PS00455">
    <property type="entry name" value="AMP_BINDING"/>
    <property type="match status" value="1"/>
</dbReference>
<dbReference type="GO" id="GO:0031177">
    <property type="term" value="F:phosphopantetheine binding"/>
    <property type="evidence" value="ECO:0007669"/>
    <property type="project" value="TreeGrafter"/>
</dbReference>
<dbReference type="Pfam" id="PF00501">
    <property type="entry name" value="AMP-binding"/>
    <property type="match status" value="1"/>
</dbReference>
<dbReference type="PRINTS" id="PR00154">
    <property type="entry name" value="AMPBINDING"/>
</dbReference>
<protein>
    <recommendedName>
        <fullName evidence="5">Carrier domain-containing protein</fullName>
    </recommendedName>
</protein>
<dbReference type="Gene3D" id="3.30.559.30">
    <property type="entry name" value="Nonribosomal peptide synthetase, condensation domain"/>
    <property type="match status" value="1"/>
</dbReference>
<dbReference type="GO" id="GO:0044550">
    <property type="term" value="P:secondary metabolite biosynthetic process"/>
    <property type="evidence" value="ECO:0007669"/>
    <property type="project" value="TreeGrafter"/>
</dbReference>
<dbReference type="SUPFAM" id="SSF56801">
    <property type="entry name" value="Acetyl-CoA synthetase-like"/>
    <property type="match status" value="1"/>
</dbReference>
<feature type="domain" description="Carrier" evidence="5">
    <location>
        <begin position="726"/>
        <end position="792"/>
    </location>
</feature>
<dbReference type="InterPro" id="IPR009081">
    <property type="entry name" value="PP-bd_ACP"/>
</dbReference>
<dbReference type="InterPro" id="IPR010071">
    <property type="entry name" value="AA_adenyl_dom"/>
</dbReference>
<dbReference type="CDD" id="cd05930">
    <property type="entry name" value="A_NRPS"/>
    <property type="match status" value="1"/>
</dbReference>
<dbReference type="Gene3D" id="3.30.300.30">
    <property type="match status" value="1"/>
</dbReference>
<dbReference type="FunFam" id="2.30.38.10:FF:000001">
    <property type="entry name" value="Non-ribosomal peptide synthetase PvdI"/>
    <property type="match status" value="1"/>
</dbReference>
<dbReference type="FunFam" id="3.40.50.980:FF:000001">
    <property type="entry name" value="Non-ribosomal peptide synthetase"/>
    <property type="match status" value="1"/>
</dbReference>
<dbReference type="PROSITE" id="PS50075">
    <property type="entry name" value="CARRIER"/>
    <property type="match status" value="1"/>
</dbReference>
<dbReference type="InterPro" id="IPR020459">
    <property type="entry name" value="AMP-binding"/>
</dbReference>
<dbReference type="Pfam" id="PF00668">
    <property type="entry name" value="Condensation"/>
    <property type="match status" value="1"/>
</dbReference>
<dbReference type="InterPro" id="IPR000873">
    <property type="entry name" value="AMP-dep_synth/lig_dom"/>
</dbReference>
<name>A0A9P6IJV6_9FUNG</name>
<dbReference type="InterPro" id="IPR025110">
    <property type="entry name" value="AMP-bd_C"/>
</dbReference>
<sequence length="792" mass="88495">MTILAAWSSILSRLSGQDDIIIGSPTANRNHHQIESMLGFFVNTLALRIDLSGEPTVRQLLERVRSTTLGAQANQDLPFEQVVDIVQPPRNLGHSPLFQVMFAWQNIESVEWHLPSLEELEAELNVDVVKFDIELQLYQIANDIHGQLSYSTELFDHPTIERHIGYLTTMLEAMAKDNGQHPEAIDLLLPAERDLLLTAWNATQRDYPVYQCVHYLFEQQVDRTPGVIALVFEDQELTYEELNIRANRLAHRLIGLGVQPDECVAICVERSPAMVIAVLAVLKAGGAYIPLDPTYPKDRLSYILQDAKSTILIADATGRATFTRTDQQGQPEKDEDLASISMLDPNDQLILPSLNPTIPGLTSRQLAYIIYTSGSTGKPKGVMVEHQGVANLIWSRPEVFGTCSTTRALQFFSFSFDGSVAEMFPTLCFGGSLHLLPDQIHFDRIQLWRYLEQHSITQALLPPAILHEYKDLQPLSNQLTLITAGEALSTALLLRLQRLIPNGRIVNDYGPTEATVSAIAWQCRQDYSGDVVPIGRPIANKRIYILDKNRHPVPLGAIGELYIGGVGVARGYLNRPELSAQVFVQDPFAEDTDARMYKTGDLARYMPDGNIVFMGRNDHQVKIRGFRIELGEIEARLVDHVLVQKATVVAVGEGSGKRLVAYVVAEPKEELVHTLRSYLASCLPDYMVPTAFVRMDDLPMNTNGKLDRRALPQPDVSSLVLQANEAPRGKVESALRDIWLELLKIDRIGRHDNFFSLGDHSLLAVRMISNVRSVLGFKAALVYSSKHQQLQK</sequence>
<evidence type="ECO:0000256" key="3">
    <source>
        <dbReference type="ARBA" id="ARBA00022598"/>
    </source>
</evidence>
<keyword evidence="1" id="KW-0596">Phosphopantetheine</keyword>
<keyword evidence="2" id="KW-0597">Phosphoprotein</keyword>
<dbReference type="SUPFAM" id="SSF52777">
    <property type="entry name" value="CoA-dependent acyltransferases"/>
    <property type="match status" value="1"/>
</dbReference>
<dbReference type="InterPro" id="IPR020845">
    <property type="entry name" value="AMP-binding_CS"/>
</dbReference>
<dbReference type="InterPro" id="IPR001242">
    <property type="entry name" value="Condensation_dom"/>
</dbReference>
<comment type="similarity">
    <text evidence="4">Belongs to the NRP synthetase family.</text>
</comment>
<dbReference type="NCBIfam" id="TIGR01733">
    <property type="entry name" value="AA-adenyl-dom"/>
    <property type="match status" value="1"/>
</dbReference>
<dbReference type="Gene3D" id="3.40.50.980">
    <property type="match status" value="2"/>
</dbReference>
<organism evidence="6 7">
    <name type="scientific">Modicella reniformis</name>
    <dbReference type="NCBI Taxonomy" id="1440133"/>
    <lineage>
        <taxon>Eukaryota</taxon>
        <taxon>Fungi</taxon>
        <taxon>Fungi incertae sedis</taxon>
        <taxon>Mucoromycota</taxon>
        <taxon>Mortierellomycotina</taxon>
        <taxon>Mortierellomycetes</taxon>
        <taxon>Mortierellales</taxon>
        <taxon>Mortierellaceae</taxon>
        <taxon>Modicella</taxon>
    </lineage>
</organism>
<dbReference type="PANTHER" id="PTHR45527:SF1">
    <property type="entry name" value="FATTY ACID SYNTHASE"/>
    <property type="match status" value="1"/>
</dbReference>
<evidence type="ECO:0000256" key="2">
    <source>
        <dbReference type="ARBA" id="ARBA00022553"/>
    </source>
</evidence>
<reference evidence="6" key="1">
    <citation type="journal article" date="2020" name="Fungal Divers.">
        <title>Resolving the Mortierellaceae phylogeny through synthesis of multi-gene phylogenetics and phylogenomics.</title>
        <authorList>
            <person name="Vandepol N."/>
            <person name="Liber J."/>
            <person name="Desiro A."/>
            <person name="Na H."/>
            <person name="Kennedy M."/>
            <person name="Barry K."/>
            <person name="Grigoriev I.V."/>
            <person name="Miller A.N."/>
            <person name="O'Donnell K."/>
            <person name="Stajich J.E."/>
            <person name="Bonito G."/>
        </authorList>
    </citation>
    <scope>NUCLEOTIDE SEQUENCE</scope>
    <source>
        <strain evidence="6">MES-2147</strain>
    </source>
</reference>
<dbReference type="Pfam" id="PF13193">
    <property type="entry name" value="AMP-binding_C"/>
    <property type="match status" value="1"/>
</dbReference>
<evidence type="ECO:0000313" key="6">
    <source>
        <dbReference type="EMBL" id="KAF9923920.1"/>
    </source>
</evidence>